<dbReference type="EMBL" id="JACJIA010000002">
    <property type="protein sequence ID" value="MBA8950721.1"/>
    <property type="molecule type" value="Genomic_DNA"/>
</dbReference>
<evidence type="ECO:0000313" key="3">
    <source>
        <dbReference type="Proteomes" id="UP000572680"/>
    </source>
</evidence>
<sequence length="166" mass="17237">MRVRVGFAAVWVATTAAGVAISWAGVSDAVRGAAATGPEPAADVPVLRGRPPVPSQSPARSPSPSPTGARASVRPSPRPATATPSPRATPPPDGQVRTYTVRSGRVTLSIGRSSARFVSATPDSGFQARTWNAAGWLRVDLTDGRHGSAVFATWNGHAPQVQVYEY</sequence>
<feature type="compositionally biased region" description="Low complexity" evidence="1">
    <location>
        <begin position="66"/>
        <end position="86"/>
    </location>
</feature>
<feature type="region of interest" description="Disordered" evidence="1">
    <location>
        <begin position="35"/>
        <end position="97"/>
    </location>
</feature>
<evidence type="ECO:0008006" key="4">
    <source>
        <dbReference type="Google" id="ProtNLM"/>
    </source>
</evidence>
<keyword evidence="3" id="KW-1185">Reference proteome</keyword>
<name>A0A7W3LM76_ACTNM</name>
<reference evidence="2 3" key="1">
    <citation type="submission" date="2020-08" db="EMBL/GenBank/DDBJ databases">
        <title>Genomic Encyclopedia of Type Strains, Phase IV (KMG-IV): sequencing the most valuable type-strain genomes for metagenomic binning, comparative biology and taxonomic classification.</title>
        <authorList>
            <person name="Goeker M."/>
        </authorList>
    </citation>
    <scope>NUCLEOTIDE SEQUENCE [LARGE SCALE GENOMIC DNA]</scope>
    <source>
        <strain evidence="2 3">DSM 44197</strain>
    </source>
</reference>
<organism evidence="2 3">
    <name type="scientific">Actinomadura namibiensis</name>
    <dbReference type="NCBI Taxonomy" id="182080"/>
    <lineage>
        <taxon>Bacteria</taxon>
        <taxon>Bacillati</taxon>
        <taxon>Actinomycetota</taxon>
        <taxon>Actinomycetes</taxon>
        <taxon>Streptosporangiales</taxon>
        <taxon>Thermomonosporaceae</taxon>
        <taxon>Actinomadura</taxon>
    </lineage>
</organism>
<comment type="caution">
    <text evidence="2">The sequence shown here is derived from an EMBL/GenBank/DDBJ whole genome shotgun (WGS) entry which is preliminary data.</text>
</comment>
<dbReference type="AlphaFoldDB" id="A0A7W3LM76"/>
<evidence type="ECO:0000313" key="2">
    <source>
        <dbReference type="EMBL" id="MBA8950721.1"/>
    </source>
</evidence>
<proteinExistence type="predicted"/>
<dbReference type="Proteomes" id="UP000572680">
    <property type="component" value="Unassembled WGS sequence"/>
</dbReference>
<feature type="compositionally biased region" description="Pro residues" evidence="1">
    <location>
        <begin position="51"/>
        <end position="65"/>
    </location>
</feature>
<dbReference type="RefSeq" id="WP_182843079.1">
    <property type="nucleotide sequence ID" value="NZ_BAAALP010000053.1"/>
</dbReference>
<gene>
    <name evidence="2" type="ORF">HNR61_002334</name>
</gene>
<protein>
    <recommendedName>
        <fullName evidence="4">Secreted protein</fullName>
    </recommendedName>
</protein>
<accession>A0A7W3LM76</accession>
<evidence type="ECO:0000256" key="1">
    <source>
        <dbReference type="SAM" id="MobiDB-lite"/>
    </source>
</evidence>